<protein>
    <submittedName>
        <fullName evidence="1">Uncharacterized protein</fullName>
    </submittedName>
</protein>
<keyword evidence="2" id="KW-1185">Reference proteome</keyword>
<organism evidence="1 2">
    <name type="scientific">Monoraphidium neglectum</name>
    <dbReference type="NCBI Taxonomy" id="145388"/>
    <lineage>
        <taxon>Eukaryota</taxon>
        <taxon>Viridiplantae</taxon>
        <taxon>Chlorophyta</taxon>
        <taxon>core chlorophytes</taxon>
        <taxon>Chlorophyceae</taxon>
        <taxon>CS clade</taxon>
        <taxon>Sphaeropleales</taxon>
        <taxon>Selenastraceae</taxon>
        <taxon>Monoraphidium</taxon>
    </lineage>
</organism>
<name>A0A0D2LXP9_9CHLO</name>
<sequence>MQMLMSRARVLGLVVFDPQQLQATGSCALSGTLVTSFEELEEGGLYVLGGITQPMLRRLRQECAHLGRRREGPVQEVEQLAEQLPQMSQEADASSPLGRLAGPDVRAACMAGKVDPRAQQRVRAARELRNMLQLRRTCRSTGRVQGTALRVCGAARRSALG</sequence>
<dbReference type="EMBL" id="KK103128">
    <property type="protein sequence ID" value="KIY96169.1"/>
    <property type="molecule type" value="Genomic_DNA"/>
</dbReference>
<accession>A0A0D2LXP9</accession>
<dbReference type="AlphaFoldDB" id="A0A0D2LXP9"/>
<evidence type="ECO:0000313" key="2">
    <source>
        <dbReference type="Proteomes" id="UP000054498"/>
    </source>
</evidence>
<proteinExistence type="predicted"/>
<dbReference type="Proteomes" id="UP000054498">
    <property type="component" value="Unassembled WGS sequence"/>
</dbReference>
<dbReference type="GeneID" id="25729091"/>
<gene>
    <name evidence="1" type="ORF">MNEG_11793</name>
</gene>
<evidence type="ECO:0000313" key="1">
    <source>
        <dbReference type="EMBL" id="KIY96169.1"/>
    </source>
</evidence>
<reference evidence="1 2" key="1">
    <citation type="journal article" date="2013" name="BMC Genomics">
        <title>Reconstruction of the lipid metabolism for the microalga Monoraphidium neglectum from its genome sequence reveals characteristics suitable for biofuel production.</title>
        <authorList>
            <person name="Bogen C."/>
            <person name="Al-Dilaimi A."/>
            <person name="Albersmeier A."/>
            <person name="Wichmann J."/>
            <person name="Grundmann M."/>
            <person name="Rupp O."/>
            <person name="Lauersen K.J."/>
            <person name="Blifernez-Klassen O."/>
            <person name="Kalinowski J."/>
            <person name="Goesmann A."/>
            <person name="Mussgnug J.H."/>
            <person name="Kruse O."/>
        </authorList>
    </citation>
    <scope>NUCLEOTIDE SEQUENCE [LARGE SCALE GENOMIC DNA]</scope>
    <source>
        <strain evidence="1 2">SAG 48.87</strain>
    </source>
</reference>
<dbReference type="RefSeq" id="XP_013895189.1">
    <property type="nucleotide sequence ID" value="XM_014039735.1"/>
</dbReference>
<dbReference type="KEGG" id="mng:MNEG_11793"/>